<sequence>DGKEIFREEERVQRIIGEETKRKRGRRVGGIEKVEEGNRRMEVYYENKVQSIGQLSKEEEEKDKNKEEGLKVKEISKALSKMKKTKAG</sequence>
<dbReference type="EMBL" id="KQ981703">
    <property type="protein sequence ID" value="KYN37435.1"/>
    <property type="molecule type" value="Genomic_DNA"/>
</dbReference>
<evidence type="ECO:0000313" key="1">
    <source>
        <dbReference type="EMBL" id="KYN37435.1"/>
    </source>
</evidence>
<gene>
    <name evidence="1" type="ORF">ALC56_08189</name>
</gene>
<name>A0A151JVI9_9HYME</name>
<dbReference type="Proteomes" id="UP000078541">
    <property type="component" value="Unassembled WGS sequence"/>
</dbReference>
<feature type="non-terminal residue" evidence="1">
    <location>
        <position position="1"/>
    </location>
</feature>
<organism evidence="1 2">
    <name type="scientific">Trachymyrmex septentrionalis</name>
    <dbReference type="NCBI Taxonomy" id="34720"/>
    <lineage>
        <taxon>Eukaryota</taxon>
        <taxon>Metazoa</taxon>
        <taxon>Ecdysozoa</taxon>
        <taxon>Arthropoda</taxon>
        <taxon>Hexapoda</taxon>
        <taxon>Insecta</taxon>
        <taxon>Pterygota</taxon>
        <taxon>Neoptera</taxon>
        <taxon>Endopterygota</taxon>
        <taxon>Hymenoptera</taxon>
        <taxon>Apocrita</taxon>
        <taxon>Aculeata</taxon>
        <taxon>Formicoidea</taxon>
        <taxon>Formicidae</taxon>
        <taxon>Myrmicinae</taxon>
        <taxon>Trachymyrmex</taxon>
    </lineage>
</organism>
<reference evidence="1 2" key="1">
    <citation type="submission" date="2016-03" db="EMBL/GenBank/DDBJ databases">
        <title>Trachymyrmex septentrionalis WGS genome.</title>
        <authorList>
            <person name="Nygaard S."/>
            <person name="Hu H."/>
            <person name="Boomsma J."/>
            <person name="Zhang G."/>
        </authorList>
    </citation>
    <scope>NUCLEOTIDE SEQUENCE [LARGE SCALE GENOMIC DNA]</scope>
    <source>
        <strain evidence="1">Tsep2-gDNA-1</strain>
        <tissue evidence="1">Whole body</tissue>
    </source>
</reference>
<keyword evidence="2" id="KW-1185">Reference proteome</keyword>
<evidence type="ECO:0000313" key="2">
    <source>
        <dbReference type="Proteomes" id="UP000078541"/>
    </source>
</evidence>
<dbReference type="AlphaFoldDB" id="A0A151JVI9"/>
<proteinExistence type="predicted"/>
<accession>A0A151JVI9</accession>
<protein>
    <submittedName>
        <fullName evidence="1">Uncharacterized protein</fullName>
    </submittedName>
</protein>